<dbReference type="Pfam" id="PF00892">
    <property type="entry name" value="EamA"/>
    <property type="match status" value="2"/>
</dbReference>
<feature type="transmembrane region" description="Helical" evidence="2">
    <location>
        <begin position="137"/>
        <end position="155"/>
    </location>
</feature>
<feature type="domain" description="EamA" evidence="3">
    <location>
        <begin position="168"/>
        <end position="302"/>
    </location>
</feature>
<dbReference type="EMBL" id="LT629739">
    <property type="protein sequence ID" value="SDT07630.1"/>
    <property type="molecule type" value="Genomic_DNA"/>
</dbReference>
<dbReference type="GO" id="GO:0016020">
    <property type="term" value="C:membrane"/>
    <property type="evidence" value="ECO:0007669"/>
    <property type="project" value="InterPro"/>
</dbReference>
<dbReference type="InterPro" id="IPR037185">
    <property type="entry name" value="EmrE-like"/>
</dbReference>
<feature type="transmembrane region" description="Helical" evidence="2">
    <location>
        <begin position="53"/>
        <end position="72"/>
    </location>
</feature>
<feature type="transmembrane region" description="Helical" evidence="2">
    <location>
        <begin position="167"/>
        <end position="186"/>
    </location>
</feature>
<keyword evidence="2" id="KW-0472">Membrane</keyword>
<feature type="transmembrane region" description="Helical" evidence="2">
    <location>
        <begin position="22"/>
        <end position="47"/>
    </location>
</feature>
<keyword evidence="2" id="KW-0812">Transmembrane</keyword>
<evidence type="ECO:0000313" key="4">
    <source>
        <dbReference type="EMBL" id="SDT07630.1"/>
    </source>
</evidence>
<evidence type="ECO:0000259" key="3">
    <source>
        <dbReference type="Pfam" id="PF00892"/>
    </source>
</evidence>
<feature type="transmembrane region" description="Helical" evidence="2">
    <location>
        <begin position="88"/>
        <end position="106"/>
    </location>
</feature>
<feature type="transmembrane region" description="Helical" evidence="2">
    <location>
        <begin position="260"/>
        <end position="280"/>
    </location>
</feature>
<evidence type="ECO:0000313" key="5">
    <source>
        <dbReference type="Proteomes" id="UP000199700"/>
    </source>
</evidence>
<feature type="transmembrane region" description="Helical" evidence="2">
    <location>
        <begin position="286"/>
        <end position="304"/>
    </location>
</feature>
<dbReference type="InterPro" id="IPR000620">
    <property type="entry name" value="EamA_dom"/>
</dbReference>
<evidence type="ECO:0000256" key="1">
    <source>
        <dbReference type="ARBA" id="ARBA00007362"/>
    </source>
</evidence>
<feature type="transmembrane region" description="Helical" evidence="2">
    <location>
        <begin position="112"/>
        <end position="130"/>
    </location>
</feature>
<organism evidence="4 5">
    <name type="scientific">Brevibacterium sandarakinum</name>
    <dbReference type="NCBI Taxonomy" id="629680"/>
    <lineage>
        <taxon>Bacteria</taxon>
        <taxon>Bacillati</taxon>
        <taxon>Actinomycetota</taxon>
        <taxon>Actinomycetes</taxon>
        <taxon>Micrococcales</taxon>
        <taxon>Brevibacteriaceae</taxon>
        <taxon>Brevibacterium</taxon>
    </lineage>
</organism>
<feature type="transmembrane region" description="Helical" evidence="2">
    <location>
        <begin position="225"/>
        <end position="248"/>
    </location>
</feature>
<reference evidence="4" key="1">
    <citation type="submission" date="2016-10" db="EMBL/GenBank/DDBJ databases">
        <authorList>
            <person name="Varghese N."/>
            <person name="Submissions S."/>
        </authorList>
    </citation>
    <scope>NUCLEOTIDE SEQUENCE [LARGE SCALE GENOMIC DNA]</scope>
    <source>
        <strain evidence="4">DSM 22082</strain>
    </source>
</reference>
<evidence type="ECO:0000256" key="2">
    <source>
        <dbReference type="SAM" id="Phobius"/>
    </source>
</evidence>
<keyword evidence="5" id="KW-1185">Reference proteome</keyword>
<accession>A0A1H1XEQ2</accession>
<dbReference type="PANTHER" id="PTHR22911:SF76">
    <property type="entry name" value="EAMA DOMAIN-CONTAINING PROTEIN"/>
    <property type="match status" value="1"/>
</dbReference>
<gene>
    <name evidence="4" type="ORF">SAMN04489751_3691</name>
</gene>
<dbReference type="AlphaFoldDB" id="A0A1H1XEQ2"/>
<dbReference type="SUPFAM" id="SSF103481">
    <property type="entry name" value="Multidrug resistance efflux transporter EmrE"/>
    <property type="match status" value="2"/>
</dbReference>
<proteinExistence type="inferred from homology"/>
<keyword evidence="2" id="KW-1133">Transmembrane helix</keyword>
<name>A0A1H1XEQ2_BRESA</name>
<dbReference type="Proteomes" id="UP000199700">
    <property type="component" value="Chromosome"/>
</dbReference>
<protein>
    <submittedName>
        <fullName evidence="4">Threonine/homoserine efflux transporter RhtA</fullName>
    </submittedName>
</protein>
<feature type="transmembrane region" description="Helical" evidence="2">
    <location>
        <begin position="198"/>
        <end position="219"/>
    </location>
</feature>
<dbReference type="PANTHER" id="PTHR22911">
    <property type="entry name" value="ACYL-MALONYL CONDENSING ENZYME-RELATED"/>
    <property type="match status" value="1"/>
</dbReference>
<dbReference type="RefSeq" id="WP_197679640.1">
    <property type="nucleotide sequence ID" value="NZ_LT629739.1"/>
</dbReference>
<sequence>MEPAPDTPSSAHMPEVVGRPPLATLPVLAVAIVAISTGPALMAAAAAPALAMAFWRTTLGSAVVVPVALLQAGQRRHLLALPRKERRLAIAAGLLLAAHFGTWIPALELTSVAAAAALTSTQPVWAALLARLRGQRLPVRAMVGIGVCLGGVLLLTGVDLSLSNDALVGDLLALAGGIFGAGYITLGGEVRRTVPTIAYTAICYPVAALTLLAVCLLSGQQLAGYSASTWLMIGGVALGAQLLGHSLFNTALATTSPTVVSLAMLLEVPGAALLAAVWLGQLPSTIALGSIALLLGGVALVVTASHHTRRLAK</sequence>
<comment type="similarity">
    <text evidence="1">Belongs to the EamA transporter family.</text>
</comment>
<feature type="domain" description="EamA" evidence="3">
    <location>
        <begin position="28"/>
        <end position="156"/>
    </location>
</feature>